<keyword evidence="3" id="KW-1185">Reference proteome</keyword>
<dbReference type="RefSeq" id="WP_272097286.1">
    <property type="nucleotide sequence ID" value="NZ_JAQNDK010000002.1"/>
</dbReference>
<comment type="caution">
    <text evidence="2">The sequence shown here is derived from an EMBL/GenBank/DDBJ whole genome shotgun (WGS) entry which is preliminary data.</text>
</comment>
<accession>A0ABT5C2N5</accession>
<feature type="compositionally biased region" description="Basic and acidic residues" evidence="1">
    <location>
        <begin position="22"/>
        <end position="38"/>
    </location>
</feature>
<evidence type="ECO:0000313" key="2">
    <source>
        <dbReference type="EMBL" id="MDC0680253.1"/>
    </source>
</evidence>
<reference evidence="2 3" key="1">
    <citation type="submission" date="2023-01" db="EMBL/GenBank/DDBJ databases">
        <title>Minimal conservation of predation-associated metabolite biosynthetic gene clusters underscores biosynthetic potential of Myxococcota including descriptions for ten novel species: Archangium lansinium sp. nov., Myxococcus landrumus sp. nov., Nannocystis bai.</title>
        <authorList>
            <person name="Ahearne A."/>
            <person name="Stevens C."/>
            <person name="Dowd S."/>
        </authorList>
    </citation>
    <scope>NUCLEOTIDE SEQUENCE [LARGE SCALE GENOMIC DNA]</scope>
    <source>
        <strain evidence="2 3">WIWO2</strain>
    </source>
</reference>
<organism evidence="2 3">
    <name type="scientific">Sorangium atrum</name>
    <dbReference type="NCBI Taxonomy" id="2995308"/>
    <lineage>
        <taxon>Bacteria</taxon>
        <taxon>Pseudomonadati</taxon>
        <taxon>Myxococcota</taxon>
        <taxon>Polyangia</taxon>
        <taxon>Polyangiales</taxon>
        <taxon>Polyangiaceae</taxon>
        <taxon>Sorangium</taxon>
    </lineage>
</organism>
<protein>
    <submittedName>
        <fullName evidence="2">Uncharacterized protein</fullName>
    </submittedName>
</protein>
<name>A0ABT5C2N5_9BACT</name>
<sequence length="178" mass="19177">MQASDDLDPELEIGPPDELDERVDPVGDGGREAVHQVGEEAPADAGRGREETARADRPEGADDAPLAARVQHRGGPARAEEVAHRVVEEARGDEGRHHRSHAVRAEVPIEIRDDGPQRALDVRAGAIGVVQGREGHSLCADELEPLVQRLRDLVIVHGPPSANVPVMPANTKFAARRR</sequence>
<feature type="region of interest" description="Disordered" evidence="1">
    <location>
        <begin position="1"/>
        <end position="80"/>
    </location>
</feature>
<evidence type="ECO:0000313" key="3">
    <source>
        <dbReference type="Proteomes" id="UP001217485"/>
    </source>
</evidence>
<evidence type="ECO:0000256" key="1">
    <source>
        <dbReference type="SAM" id="MobiDB-lite"/>
    </source>
</evidence>
<proteinExistence type="predicted"/>
<gene>
    <name evidence="2" type="ORF">POL72_21100</name>
</gene>
<feature type="compositionally biased region" description="Acidic residues" evidence="1">
    <location>
        <begin position="1"/>
        <end position="21"/>
    </location>
</feature>
<feature type="compositionally biased region" description="Basic and acidic residues" evidence="1">
    <location>
        <begin position="46"/>
        <end position="60"/>
    </location>
</feature>
<dbReference type="EMBL" id="JAQNDK010000002">
    <property type="protein sequence ID" value="MDC0680253.1"/>
    <property type="molecule type" value="Genomic_DNA"/>
</dbReference>
<dbReference type="Proteomes" id="UP001217485">
    <property type="component" value="Unassembled WGS sequence"/>
</dbReference>